<comment type="caution">
    <text evidence="1">The sequence shown here is derived from an EMBL/GenBank/DDBJ whole genome shotgun (WGS) entry which is preliminary data.</text>
</comment>
<accession>A0ACB8Q497</accession>
<gene>
    <name evidence="1" type="ORF">K488DRAFT_92261</name>
</gene>
<keyword evidence="2" id="KW-1185">Reference proteome</keyword>
<evidence type="ECO:0000313" key="2">
    <source>
        <dbReference type="Proteomes" id="UP000814128"/>
    </source>
</evidence>
<protein>
    <submittedName>
        <fullName evidence="1">Uncharacterized protein</fullName>
    </submittedName>
</protein>
<reference evidence="1" key="2">
    <citation type="journal article" date="2022" name="New Phytol.">
        <title>Evolutionary transition to the ectomycorrhizal habit in the genomes of a hyperdiverse lineage of mushroom-forming fungi.</title>
        <authorList>
            <person name="Looney B."/>
            <person name="Miyauchi S."/>
            <person name="Morin E."/>
            <person name="Drula E."/>
            <person name="Courty P.E."/>
            <person name="Kohler A."/>
            <person name="Kuo A."/>
            <person name="LaButti K."/>
            <person name="Pangilinan J."/>
            <person name="Lipzen A."/>
            <person name="Riley R."/>
            <person name="Andreopoulos W."/>
            <person name="He G."/>
            <person name="Johnson J."/>
            <person name="Nolan M."/>
            <person name="Tritt A."/>
            <person name="Barry K.W."/>
            <person name="Grigoriev I.V."/>
            <person name="Nagy L.G."/>
            <person name="Hibbett D."/>
            <person name="Henrissat B."/>
            <person name="Matheny P.B."/>
            <person name="Labbe J."/>
            <person name="Martin F.M."/>
        </authorList>
    </citation>
    <scope>NUCLEOTIDE SEQUENCE</scope>
    <source>
        <strain evidence="1">EC-137</strain>
    </source>
</reference>
<organism evidence="1 2">
    <name type="scientific">Vararia minispora EC-137</name>
    <dbReference type="NCBI Taxonomy" id="1314806"/>
    <lineage>
        <taxon>Eukaryota</taxon>
        <taxon>Fungi</taxon>
        <taxon>Dikarya</taxon>
        <taxon>Basidiomycota</taxon>
        <taxon>Agaricomycotina</taxon>
        <taxon>Agaricomycetes</taxon>
        <taxon>Russulales</taxon>
        <taxon>Lachnocladiaceae</taxon>
        <taxon>Vararia</taxon>
    </lineage>
</organism>
<sequence>MASDARARSFGPPVASPLQTEPLPSNLPQSPAVEPVLNGHSDLLEGTASGSDHDEDTAVESWDEGEDADTLSGSSDGEYEDEEERTDARTRIREYVLDPENSDAEMAVLRDDDLRPYYAEIAEGLDLKYVLAARRPPIYTYFADESSETLLGSLSELSEEYFPRRGPVFQPPSRPPPQGVPYEQWAALQGNG</sequence>
<proteinExistence type="predicted"/>
<name>A0ACB8Q497_9AGAM</name>
<reference evidence="1" key="1">
    <citation type="submission" date="2021-02" db="EMBL/GenBank/DDBJ databases">
        <authorList>
            <consortium name="DOE Joint Genome Institute"/>
            <person name="Ahrendt S."/>
            <person name="Looney B.P."/>
            <person name="Miyauchi S."/>
            <person name="Morin E."/>
            <person name="Drula E."/>
            <person name="Courty P.E."/>
            <person name="Chicoki N."/>
            <person name="Fauchery L."/>
            <person name="Kohler A."/>
            <person name="Kuo A."/>
            <person name="Labutti K."/>
            <person name="Pangilinan J."/>
            <person name="Lipzen A."/>
            <person name="Riley R."/>
            <person name="Andreopoulos W."/>
            <person name="He G."/>
            <person name="Johnson J."/>
            <person name="Barry K.W."/>
            <person name="Grigoriev I.V."/>
            <person name="Nagy L."/>
            <person name="Hibbett D."/>
            <person name="Henrissat B."/>
            <person name="Matheny P.B."/>
            <person name="Labbe J."/>
            <person name="Martin F."/>
        </authorList>
    </citation>
    <scope>NUCLEOTIDE SEQUENCE</scope>
    <source>
        <strain evidence="1">EC-137</strain>
    </source>
</reference>
<dbReference type="Proteomes" id="UP000814128">
    <property type="component" value="Unassembled WGS sequence"/>
</dbReference>
<dbReference type="EMBL" id="MU274363">
    <property type="protein sequence ID" value="KAI0026593.1"/>
    <property type="molecule type" value="Genomic_DNA"/>
</dbReference>
<evidence type="ECO:0000313" key="1">
    <source>
        <dbReference type="EMBL" id="KAI0026593.1"/>
    </source>
</evidence>